<dbReference type="RefSeq" id="WP_041341126.1">
    <property type="nucleotide sequence ID" value="NZ_CP007151.1"/>
</dbReference>
<dbReference type="KEGG" id="msx:AU14_12515"/>
<evidence type="ECO:0000313" key="1">
    <source>
        <dbReference type="EMBL" id="AHI30122.1"/>
    </source>
</evidence>
<organism evidence="1 2">
    <name type="scientific">Marinobacter similis</name>
    <dbReference type="NCBI Taxonomy" id="1420916"/>
    <lineage>
        <taxon>Bacteria</taxon>
        <taxon>Pseudomonadati</taxon>
        <taxon>Pseudomonadota</taxon>
        <taxon>Gammaproteobacteria</taxon>
        <taxon>Pseudomonadales</taxon>
        <taxon>Marinobacteraceae</taxon>
        <taxon>Marinobacter</taxon>
    </lineage>
</organism>
<name>W5YLM6_9GAMM</name>
<dbReference type="OrthoDB" id="6349832at2"/>
<dbReference type="AlphaFoldDB" id="W5YLM6"/>
<reference evidence="1 2" key="1">
    <citation type="journal article" date="2014" name="Genome Announc.">
        <title>Draft Genome Sequences of Marinobacter similis A3d10T and Marinobacter salarius R9SW1T.</title>
        <authorList>
            <person name="Ivanova E.P."/>
            <person name="Ng H.J."/>
            <person name="Webb H.K."/>
            <person name="Feng G."/>
            <person name="Oshima K."/>
            <person name="Hattori M."/>
            <person name="Ohkuma M."/>
            <person name="Sergeev A.F."/>
            <person name="Mikhailov V.V."/>
            <person name="Crawford R.J."/>
            <person name="Sawabe T."/>
        </authorList>
    </citation>
    <scope>NUCLEOTIDE SEQUENCE [LARGE SCALE GENOMIC DNA]</scope>
    <source>
        <strain evidence="1 2">A3d10</strain>
    </source>
</reference>
<dbReference type="EMBL" id="CP007151">
    <property type="protein sequence ID" value="AHI30122.1"/>
    <property type="molecule type" value="Genomic_DNA"/>
</dbReference>
<protein>
    <submittedName>
        <fullName evidence="1">Uncharacterized protein</fullName>
    </submittedName>
</protein>
<keyword evidence="2" id="KW-1185">Reference proteome</keyword>
<dbReference type="HOGENOM" id="CLU_1935513_0_0_6"/>
<sequence length="130" mass="15258">MAVLGNDRFLGQYATLVRYRKFDPEMMNFNLQLREVERMLEWRPFDLVAMRRSTLLILDSQWEEACDMVEMMVQRYPRSAPIIIEKAVWVEGVDSTRLGQLAECADRGLSVWGRDIASVAEDNRRKLRTD</sequence>
<gene>
    <name evidence="1" type="ORF">AU14_12515</name>
</gene>
<accession>W5YLM6</accession>
<evidence type="ECO:0000313" key="2">
    <source>
        <dbReference type="Proteomes" id="UP000061489"/>
    </source>
</evidence>
<dbReference type="STRING" id="1420916.AU14_12515"/>
<proteinExistence type="predicted"/>
<dbReference type="Proteomes" id="UP000061489">
    <property type="component" value="Chromosome"/>
</dbReference>